<organism evidence="1 2">
    <name type="scientific">Rhipicephalus microplus</name>
    <name type="common">Cattle tick</name>
    <name type="synonym">Boophilus microplus</name>
    <dbReference type="NCBI Taxonomy" id="6941"/>
    <lineage>
        <taxon>Eukaryota</taxon>
        <taxon>Metazoa</taxon>
        <taxon>Ecdysozoa</taxon>
        <taxon>Arthropoda</taxon>
        <taxon>Chelicerata</taxon>
        <taxon>Arachnida</taxon>
        <taxon>Acari</taxon>
        <taxon>Parasitiformes</taxon>
        <taxon>Ixodida</taxon>
        <taxon>Ixodoidea</taxon>
        <taxon>Ixodidae</taxon>
        <taxon>Rhipicephalinae</taxon>
        <taxon>Rhipicephalus</taxon>
        <taxon>Boophilus</taxon>
    </lineage>
</organism>
<sequence length="139" mass="15460">MSTQALPSDQSPGGAGLFSPFSALGVVQIDQKMEVRLFLMGKCVTMEQLNYSGELRTVEDVRSFLEHVDQIKLCAGGPSAVEQRQVKLKGAYIDADRRWRHNTCSFIAHSEASSCLKCLGLSDTLQTRQKGTLKRRRQL</sequence>
<reference evidence="1" key="2">
    <citation type="submission" date="2021-09" db="EMBL/GenBank/DDBJ databases">
        <authorList>
            <person name="Jia N."/>
            <person name="Wang J."/>
            <person name="Shi W."/>
            <person name="Du L."/>
            <person name="Sun Y."/>
            <person name="Zhan W."/>
            <person name="Jiang J."/>
            <person name="Wang Q."/>
            <person name="Zhang B."/>
            <person name="Ji P."/>
            <person name="Sakyi L.B."/>
            <person name="Cui X."/>
            <person name="Yuan T."/>
            <person name="Jiang B."/>
            <person name="Yang W."/>
            <person name="Lam T.T.-Y."/>
            <person name="Chang Q."/>
            <person name="Ding S."/>
            <person name="Wang X."/>
            <person name="Zhu J."/>
            <person name="Ruan X."/>
            <person name="Zhao L."/>
            <person name="Wei J."/>
            <person name="Que T."/>
            <person name="Du C."/>
            <person name="Cheng J."/>
            <person name="Dai P."/>
            <person name="Han X."/>
            <person name="Huang E."/>
            <person name="Gao Y."/>
            <person name="Liu J."/>
            <person name="Shao H."/>
            <person name="Ye R."/>
            <person name="Li L."/>
            <person name="Wei W."/>
            <person name="Wang X."/>
            <person name="Wang C."/>
            <person name="Huo Q."/>
            <person name="Li W."/>
            <person name="Guo W."/>
            <person name="Chen H."/>
            <person name="Chen S."/>
            <person name="Zhou L."/>
            <person name="Zhou L."/>
            <person name="Ni X."/>
            <person name="Tian J."/>
            <person name="Zhou Y."/>
            <person name="Sheng Y."/>
            <person name="Liu T."/>
            <person name="Pan Y."/>
            <person name="Xia L."/>
            <person name="Li J."/>
            <person name="Zhao F."/>
            <person name="Cao W."/>
        </authorList>
    </citation>
    <scope>NUCLEOTIDE SEQUENCE</scope>
    <source>
        <strain evidence="1">Rmic-2018</strain>
        <tissue evidence="1">Larvae</tissue>
    </source>
</reference>
<reference evidence="1" key="1">
    <citation type="journal article" date="2020" name="Cell">
        <title>Large-Scale Comparative Analyses of Tick Genomes Elucidate Their Genetic Diversity and Vector Capacities.</title>
        <authorList>
            <consortium name="Tick Genome and Microbiome Consortium (TIGMIC)"/>
            <person name="Jia N."/>
            <person name="Wang J."/>
            <person name="Shi W."/>
            <person name="Du L."/>
            <person name="Sun Y."/>
            <person name="Zhan W."/>
            <person name="Jiang J.F."/>
            <person name="Wang Q."/>
            <person name="Zhang B."/>
            <person name="Ji P."/>
            <person name="Bell-Sakyi L."/>
            <person name="Cui X.M."/>
            <person name="Yuan T.T."/>
            <person name="Jiang B.G."/>
            <person name="Yang W.F."/>
            <person name="Lam T.T."/>
            <person name="Chang Q.C."/>
            <person name="Ding S.J."/>
            <person name="Wang X.J."/>
            <person name="Zhu J.G."/>
            <person name="Ruan X.D."/>
            <person name="Zhao L."/>
            <person name="Wei J.T."/>
            <person name="Ye R.Z."/>
            <person name="Que T.C."/>
            <person name="Du C.H."/>
            <person name="Zhou Y.H."/>
            <person name="Cheng J.X."/>
            <person name="Dai P.F."/>
            <person name="Guo W.B."/>
            <person name="Han X.H."/>
            <person name="Huang E.J."/>
            <person name="Li L.F."/>
            <person name="Wei W."/>
            <person name="Gao Y.C."/>
            <person name="Liu J.Z."/>
            <person name="Shao H.Z."/>
            <person name="Wang X."/>
            <person name="Wang C.C."/>
            <person name="Yang T.C."/>
            <person name="Huo Q.B."/>
            <person name="Li W."/>
            <person name="Chen H.Y."/>
            <person name="Chen S.E."/>
            <person name="Zhou L.G."/>
            <person name="Ni X.B."/>
            <person name="Tian J.H."/>
            <person name="Sheng Y."/>
            <person name="Liu T."/>
            <person name="Pan Y.S."/>
            <person name="Xia L.Y."/>
            <person name="Li J."/>
            <person name="Zhao F."/>
            <person name="Cao W.C."/>
        </authorList>
    </citation>
    <scope>NUCLEOTIDE SEQUENCE</scope>
    <source>
        <strain evidence="1">Rmic-2018</strain>
    </source>
</reference>
<proteinExistence type="predicted"/>
<keyword evidence="2" id="KW-1185">Reference proteome</keyword>
<accession>A0A9J6E7V6</accession>
<dbReference type="Proteomes" id="UP000821866">
    <property type="component" value="Chromosome 3"/>
</dbReference>
<name>A0A9J6E7V6_RHIMP</name>
<dbReference type="EMBL" id="JABSTU010000005">
    <property type="protein sequence ID" value="KAH8030651.1"/>
    <property type="molecule type" value="Genomic_DNA"/>
</dbReference>
<gene>
    <name evidence="1" type="ORF">HPB51_010585</name>
</gene>
<dbReference type="AlphaFoldDB" id="A0A9J6E7V6"/>
<comment type="caution">
    <text evidence="1">The sequence shown here is derived from an EMBL/GenBank/DDBJ whole genome shotgun (WGS) entry which is preliminary data.</text>
</comment>
<protein>
    <submittedName>
        <fullName evidence="1">Uncharacterized protein</fullName>
    </submittedName>
</protein>
<evidence type="ECO:0000313" key="2">
    <source>
        <dbReference type="Proteomes" id="UP000821866"/>
    </source>
</evidence>
<evidence type="ECO:0000313" key="1">
    <source>
        <dbReference type="EMBL" id="KAH8030651.1"/>
    </source>
</evidence>